<proteinExistence type="predicted"/>
<dbReference type="AlphaFoldDB" id="A0AAN0MF39"/>
<dbReference type="Proteomes" id="UP001470809">
    <property type="component" value="Chromosome"/>
</dbReference>
<dbReference type="RefSeq" id="WP_342076201.1">
    <property type="nucleotide sequence ID" value="NZ_CP151767.2"/>
</dbReference>
<name>A0AAN0MF39_9RHOB</name>
<dbReference type="EMBL" id="CP151767">
    <property type="protein sequence ID" value="WZU66881.1"/>
    <property type="molecule type" value="Genomic_DNA"/>
</dbReference>
<organism evidence="1 2">
    <name type="scientific">Yoonia rhodophyticola</name>
    <dbReference type="NCBI Taxonomy" id="3137370"/>
    <lineage>
        <taxon>Bacteria</taxon>
        <taxon>Pseudomonadati</taxon>
        <taxon>Pseudomonadota</taxon>
        <taxon>Alphaproteobacteria</taxon>
        <taxon>Rhodobacterales</taxon>
        <taxon>Paracoccaceae</taxon>
        <taxon>Yoonia</taxon>
    </lineage>
</organism>
<keyword evidence="2" id="KW-1185">Reference proteome</keyword>
<reference evidence="1 2" key="2">
    <citation type="submission" date="2024-08" db="EMBL/GenBank/DDBJ databases">
        <title>Phylogenomic analyses of a clade within the roseobacter group suggest taxonomic reassignments of species of the genera Aestuariivita, Citreicella, Loktanella, Nautella, Pelagibaca, Ruegeria, Thalassobius, Thiobacimonas and Tropicibacter, and the proposal o.</title>
        <authorList>
            <person name="Jeon C.O."/>
        </authorList>
    </citation>
    <scope>NUCLEOTIDE SEQUENCE [LARGE SCALE GENOMIC DNA]</scope>
    <source>
        <strain evidence="1 2">SS1-5</strain>
    </source>
</reference>
<sequence>MSHQTANWSIWAHWYNRVLLDRDWRPDAMLAVLDGITRQDWGQGPSHINPMFDEVLTLYLGEDDPSLTVVTPLSEAYPVDFTFDTLQRVMRMIGIDDNMKHLRDPSIVQAFLDDAGQLRDDFRDFCDYAQELSPGGNYAGVLRRAASKVTQEFDRVEDLTHLRAERLVQLGGELELFAVSEQGRADLGGPLAGILDQRIGALKQLCRKHFGPSYQTLAPLAELRLDQIDQEGVLHVLDEAIGFIETLPNDDFQPLDHEGLLVLQDMRAELHVIRGAIADASGDAFRSLLEDRFAQSAGSLGLSLLRFGQKSKAALNKAGRGADAAIKTNKRLEGLADIIDGIVDMFPGGGP</sequence>
<accession>A0AAN0MF39</accession>
<evidence type="ECO:0000313" key="1">
    <source>
        <dbReference type="EMBL" id="WZU66881.1"/>
    </source>
</evidence>
<dbReference type="KEGG" id="yrh:AABB31_18100"/>
<evidence type="ECO:0000313" key="2">
    <source>
        <dbReference type="Proteomes" id="UP001470809"/>
    </source>
</evidence>
<protein>
    <submittedName>
        <fullName evidence="1">Uncharacterized protein</fullName>
    </submittedName>
</protein>
<reference evidence="2" key="1">
    <citation type="submission" date="2024-04" db="EMBL/GenBank/DDBJ databases">
        <title>Phylogenomic analyses of a clade within the roseobacter group suggest taxonomic reassignments of species of the genera Aestuariivita, Citreicella, Loktanella, Nautella, Pelagibaca, Ruegeria, Thalassobius, Thiobacimonas and Tropicibacter, and the proposal o.</title>
        <authorList>
            <person name="Jeon C.O."/>
        </authorList>
    </citation>
    <scope>NUCLEOTIDE SEQUENCE [LARGE SCALE GENOMIC DNA]</scope>
    <source>
        <strain evidence="2">SS1-5</strain>
    </source>
</reference>
<gene>
    <name evidence="1" type="ORF">AABB31_18100</name>
</gene>